<evidence type="ECO:0000313" key="1">
    <source>
        <dbReference type="EMBL" id="GEK74682.1"/>
    </source>
</evidence>
<keyword evidence="2" id="KW-1185">Reference proteome</keyword>
<dbReference type="EMBL" id="BJUS01000065">
    <property type="protein sequence ID" value="GEK74682.1"/>
    <property type="molecule type" value="Genomic_DNA"/>
</dbReference>
<protein>
    <submittedName>
        <fullName evidence="1">Uncharacterized protein</fullName>
    </submittedName>
</protein>
<dbReference type="Proteomes" id="UP000321121">
    <property type="component" value="Unassembled WGS sequence"/>
</dbReference>
<proteinExistence type="predicted"/>
<accession>A0ABQ0U8A9</accession>
<reference evidence="1 2" key="1">
    <citation type="submission" date="2019-07" db="EMBL/GenBank/DDBJ databases">
        <title>Whole genome shotgun sequence of Halomonas halophila NBRC 102604.</title>
        <authorList>
            <person name="Hosoyama A."/>
            <person name="Uohara A."/>
            <person name="Ohji S."/>
            <person name="Ichikawa N."/>
        </authorList>
    </citation>
    <scope>NUCLEOTIDE SEQUENCE [LARGE SCALE GENOMIC DNA]</scope>
    <source>
        <strain evidence="1 2">NBRC 102604</strain>
    </source>
</reference>
<comment type="caution">
    <text evidence="1">The sequence shown here is derived from an EMBL/GenBank/DDBJ whole genome shotgun (WGS) entry which is preliminary data.</text>
</comment>
<name>A0ABQ0U8A9_9GAMM</name>
<sequence>MRRESILIFVWVRQKQAANIAYTTVLNILLQVTSNAVEKEPHFQS</sequence>
<gene>
    <name evidence="1" type="ORF">HHA04nite_32260</name>
</gene>
<evidence type="ECO:0000313" key="2">
    <source>
        <dbReference type="Proteomes" id="UP000321121"/>
    </source>
</evidence>
<organism evidence="1 2">
    <name type="scientific">Halomonas halophila</name>
    <dbReference type="NCBI Taxonomy" id="29573"/>
    <lineage>
        <taxon>Bacteria</taxon>
        <taxon>Pseudomonadati</taxon>
        <taxon>Pseudomonadota</taxon>
        <taxon>Gammaproteobacteria</taxon>
        <taxon>Oceanospirillales</taxon>
        <taxon>Halomonadaceae</taxon>
        <taxon>Halomonas</taxon>
    </lineage>
</organism>